<dbReference type="SMART" id="SM00086">
    <property type="entry name" value="PAC"/>
    <property type="match status" value="2"/>
</dbReference>
<dbReference type="InterPro" id="IPR001610">
    <property type="entry name" value="PAC"/>
</dbReference>
<evidence type="ECO:0008006" key="7">
    <source>
        <dbReference type="Google" id="ProtNLM"/>
    </source>
</evidence>
<dbReference type="PROSITE" id="PS50883">
    <property type="entry name" value="EAL"/>
    <property type="match status" value="1"/>
</dbReference>
<dbReference type="SMART" id="SM00091">
    <property type="entry name" value="PAS"/>
    <property type="match status" value="2"/>
</dbReference>
<evidence type="ECO:0000259" key="3">
    <source>
        <dbReference type="PROSITE" id="PS50883"/>
    </source>
</evidence>
<gene>
    <name evidence="5" type="ORF">DL1_08230</name>
</gene>
<sequence length="721" mass="81002">MAHKFQAVGSDTDNLRVLVEAFPKDARGTRWDPVLAAIQEHMIYSETDARGRITHINPAFCALSGYSKEELIGSFHNIVSSGTHDSDFWKRFWKTIRSGKAWHGEICNRAKDGSIYWVDSVILPLRGLDGKIERFVSIRHDVSDQKRGERALSRMGRVVEHSANEVFVFDAQSLHFMLVNRGARDNLGYEADELSCLTPVDIKPEFDEPTFRKMVAPLIDGTEDMLSFQTVHQRKDGSRYPCDIALHYARNENPPIFLAFVQDITQRRDNEEKMRHLALFDPLTELANRAHLQNYLAKALLEPNNRLHLYYLDLDRFKQINDTFGHATGDEVLKVTSHRLRAAMPDARLIARLGGDEFVVLHDAVDPDAVAIHIRSMLTTLSRPIVIDGHRHRIEASIGMARYPEDCTSTRDLLQAADIAMYDAKIRKIGFSAYDADMKKRIKARQRMSERLALALDEGSLRLAFQPFVDLNSGRLVGVEALLRWTDAELGKVSPADVVSIAQEYRMLRALGRWVVGAACRAIKAWEEGGYTVPCPVSINVAAEQLEDGSIVRDIIDMCEYHGVRPDQIEIELTENVMLKAPEAAQQVVSQLQEMGVKLVVDDFGTGYSSLALLMQFSVDKIKIDNFFVADLSTDSKTLKIVEATIALAKGLGCKVVAEGIENERQADILQGLGCGAGQGFFFDRPLPEKVFSARWLQPSAQTEINFRSNSPLCESLIPYR</sequence>
<dbReference type="Gene3D" id="3.20.20.450">
    <property type="entry name" value="EAL domain"/>
    <property type="match status" value="1"/>
</dbReference>
<protein>
    <recommendedName>
        <fullName evidence="7">Diguanylate cyclase</fullName>
    </recommendedName>
</protein>
<name>A0A074TIP9_9RHOB</name>
<dbReference type="PANTHER" id="PTHR44757">
    <property type="entry name" value="DIGUANYLATE CYCLASE DGCP"/>
    <property type="match status" value="1"/>
</dbReference>
<dbReference type="Gene3D" id="3.30.70.270">
    <property type="match status" value="1"/>
</dbReference>
<dbReference type="InterPro" id="IPR000014">
    <property type="entry name" value="PAS"/>
</dbReference>
<dbReference type="NCBIfam" id="TIGR00254">
    <property type="entry name" value="GGDEF"/>
    <property type="match status" value="1"/>
</dbReference>
<keyword evidence="6" id="KW-1185">Reference proteome</keyword>
<dbReference type="PROSITE" id="PS50112">
    <property type="entry name" value="PAS"/>
    <property type="match status" value="2"/>
</dbReference>
<dbReference type="SUPFAM" id="SSF55073">
    <property type="entry name" value="Nucleotide cyclase"/>
    <property type="match status" value="1"/>
</dbReference>
<dbReference type="InterPro" id="IPR043128">
    <property type="entry name" value="Rev_trsase/Diguanyl_cyclase"/>
</dbReference>
<dbReference type="CDD" id="cd00130">
    <property type="entry name" value="PAS"/>
    <property type="match status" value="2"/>
</dbReference>
<proteinExistence type="predicted"/>
<dbReference type="NCBIfam" id="TIGR00229">
    <property type="entry name" value="sensory_box"/>
    <property type="match status" value="2"/>
</dbReference>
<feature type="domain" description="PAS" evidence="1">
    <location>
        <begin position="151"/>
        <end position="194"/>
    </location>
</feature>
<dbReference type="SUPFAM" id="SSF141868">
    <property type="entry name" value="EAL domain-like"/>
    <property type="match status" value="1"/>
</dbReference>
<dbReference type="InterPro" id="IPR035965">
    <property type="entry name" value="PAS-like_dom_sf"/>
</dbReference>
<dbReference type="InterPro" id="IPR029787">
    <property type="entry name" value="Nucleotide_cyclase"/>
</dbReference>
<dbReference type="PANTHER" id="PTHR44757:SF2">
    <property type="entry name" value="BIOFILM ARCHITECTURE MAINTENANCE PROTEIN MBAA"/>
    <property type="match status" value="1"/>
</dbReference>
<evidence type="ECO:0000313" key="6">
    <source>
        <dbReference type="Proteomes" id="UP000027725"/>
    </source>
</evidence>
<organism evidence="5 6">
    <name type="scientific">Thioclava dalianensis</name>
    <dbReference type="NCBI Taxonomy" id="1185766"/>
    <lineage>
        <taxon>Bacteria</taxon>
        <taxon>Pseudomonadati</taxon>
        <taxon>Pseudomonadota</taxon>
        <taxon>Alphaproteobacteria</taxon>
        <taxon>Rhodobacterales</taxon>
        <taxon>Paracoccaceae</taxon>
        <taxon>Thioclava</taxon>
    </lineage>
</organism>
<dbReference type="InterPro" id="IPR001633">
    <property type="entry name" value="EAL_dom"/>
</dbReference>
<evidence type="ECO:0000259" key="1">
    <source>
        <dbReference type="PROSITE" id="PS50112"/>
    </source>
</evidence>
<dbReference type="PROSITE" id="PS50887">
    <property type="entry name" value="GGDEF"/>
    <property type="match status" value="1"/>
</dbReference>
<evidence type="ECO:0000259" key="2">
    <source>
        <dbReference type="PROSITE" id="PS50113"/>
    </source>
</evidence>
<feature type="domain" description="PAS" evidence="1">
    <location>
        <begin position="48"/>
        <end position="73"/>
    </location>
</feature>
<feature type="domain" description="EAL" evidence="3">
    <location>
        <begin position="445"/>
        <end position="700"/>
    </location>
</feature>
<dbReference type="InterPro" id="IPR052155">
    <property type="entry name" value="Biofilm_reg_signaling"/>
</dbReference>
<dbReference type="InterPro" id="IPR035919">
    <property type="entry name" value="EAL_sf"/>
</dbReference>
<dbReference type="Proteomes" id="UP000027725">
    <property type="component" value="Unassembled WGS sequence"/>
</dbReference>
<reference evidence="5 6" key="1">
    <citation type="submission" date="2014-03" db="EMBL/GenBank/DDBJ databases">
        <title>The draft genome sequence of Thioclava dalianensis DLFJ1-1.</title>
        <authorList>
            <person name="Lai Q."/>
            <person name="Shao Z."/>
        </authorList>
    </citation>
    <scope>NUCLEOTIDE SEQUENCE [LARGE SCALE GENOMIC DNA]</scope>
    <source>
        <strain evidence="5 6">DLFJ1-1</strain>
    </source>
</reference>
<dbReference type="AlphaFoldDB" id="A0A074TIP9"/>
<evidence type="ECO:0000259" key="4">
    <source>
        <dbReference type="PROSITE" id="PS50887"/>
    </source>
</evidence>
<feature type="domain" description="PAC" evidence="2">
    <location>
        <begin position="100"/>
        <end position="154"/>
    </location>
</feature>
<dbReference type="Gene3D" id="3.30.450.20">
    <property type="entry name" value="PAS domain"/>
    <property type="match status" value="2"/>
</dbReference>
<dbReference type="CDD" id="cd01949">
    <property type="entry name" value="GGDEF"/>
    <property type="match status" value="1"/>
</dbReference>
<dbReference type="SMART" id="SM00267">
    <property type="entry name" value="GGDEF"/>
    <property type="match status" value="1"/>
</dbReference>
<dbReference type="SUPFAM" id="SSF55785">
    <property type="entry name" value="PYP-like sensor domain (PAS domain)"/>
    <property type="match status" value="2"/>
</dbReference>
<dbReference type="Pfam" id="PF00990">
    <property type="entry name" value="GGDEF"/>
    <property type="match status" value="1"/>
</dbReference>
<dbReference type="CDD" id="cd01948">
    <property type="entry name" value="EAL"/>
    <property type="match status" value="1"/>
</dbReference>
<dbReference type="Pfam" id="PF00563">
    <property type="entry name" value="EAL"/>
    <property type="match status" value="1"/>
</dbReference>
<dbReference type="EMBL" id="JHEH01000022">
    <property type="protein sequence ID" value="KEP68883.1"/>
    <property type="molecule type" value="Genomic_DNA"/>
</dbReference>
<dbReference type="PROSITE" id="PS50113">
    <property type="entry name" value="PAC"/>
    <property type="match status" value="1"/>
</dbReference>
<dbReference type="InterPro" id="IPR000160">
    <property type="entry name" value="GGDEF_dom"/>
</dbReference>
<dbReference type="eggNOG" id="COG5001">
    <property type="taxonomic scope" value="Bacteria"/>
</dbReference>
<evidence type="ECO:0000313" key="5">
    <source>
        <dbReference type="EMBL" id="KEP68883.1"/>
    </source>
</evidence>
<dbReference type="SMART" id="SM00052">
    <property type="entry name" value="EAL"/>
    <property type="match status" value="1"/>
</dbReference>
<dbReference type="InterPro" id="IPR000700">
    <property type="entry name" value="PAS-assoc_C"/>
</dbReference>
<dbReference type="STRING" id="1185766.SAMN05216224_10340"/>
<dbReference type="Pfam" id="PF13426">
    <property type="entry name" value="PAS_9"/>
    <property type="match status" value="2"/>
</dbReference>
<comment type="caution">
    <text evidence="5">The sequence shown here is derived from an EMBL/GenBank/DDBJ whole genome shotgun (WGS) entry which is preliminary data.</text>
</comment>
<dbReference type="OrthoDB" id="9814202at2"/>
<accession>A0A074TIP9</accession>
<dbReference type="RefSeq" id="WP_038067884.1">
    <property type="nucleotide sequence ID" value="NZ_FOVB01000003.1"/>
</dbReference>
<feature type="domain" description="GGDEF" evidence="4">
    <location>
        <begin position="305"/>
        <end position="439"/>
    </location>
</feature>